<dbReference type="EMBL" id="CCKQ01013214">
    <property type="protein sequence ID" value="CDW84859.1"/>
    <property type="molecule type" value="Genomic_DNA"/>
</dbReference>
<dbReference type="InParanoid" id="A0A078ARM9"/>
<organism evidence="2 3">
    <name type="scientific">Stylonychia lemnae</name>
    <name type="common">Ciliate</name>
    <dbReference type="NCBI Taxonomy" id="5949"/>
    <lineage>
        <taxon>Eukaryota</taxon>
        <taxon>Sar</taxon>
        <taxon>Alveolata</taxon>
        <taxon>Ciliophora</taxon>
        <taxon>Intramacronucleata</taxon>
        <taxon>Spirotrichea</taxon>
        <taxon>Stichotrichia</taxon>
        <taxon>Sporadotrichida</taxon>
        <taxon>Oxytrichidae</taxon>
        <taxon>Stylonychinae</taxon>
        <taxon>Stylonychia</taxon>
    </lineage>
</organism>
<dbReference type="OrthoDB" id="326062at2759"/>
<evidence type="ECO:0000313" key="3">
    <source>
        <dbReference type="Proteomes" id="UP000039865"/>
    </source>
</evidence>
<sequence>MKSQDQSQTNSSVIGSKPNKQLLSANYQNQHNQNEHNSNNLDLLKINENIDQELQQGNKHGLVNLALGSCEVRDGSLRSDVLYKTIIRDMRKYYSLDLNGSTNFIKKKRHKDDKYFYECIFEYINQKFPYFQADLQNLQQNRDPPALTFKQHQQRAKKVPDFNDIICFIGCLLYPKDIKNAIDCFDGKNNERISRLTQFKDHNVDYKTLHSYLYNFSLEKLNNLIKMKYFAFFYCHYYLDGIIKNQRIEKKVNMNKYRDSYHEASYLIFKLCQGTLVKMIESIKNNAKYIDLYNNIKELLAKDKSGKNLSVNQTKNNQIDEPDPQFLIPKKLRRGQSIYTLEKNIRAGDGSLA</sequence>
<dbReference type="Proteomes" id="UP000039865">
    <property type="component" value="Unassembled WGS sequence"/>
</dbReference>
<name>A0A078ARM9_STYLE</name>
<dbReference type="AlphaFoldDB" id="A0A078ARM9"/>
<accession>A0A078ARM9</accession>
<feature type="region of interest" description="Disordered" evidence="1">
    <location>
        <begin position="1"/>
        <end position="20"/>
    </location>
</feature>
<proteinExistence type="predicted"/>
<gene>
    <name evidence="2" type="primary">Contig5017.g5368</name>
    <name evidence="2" type="ORF">STYLEM_13928</name>
</gene>
<reference evidence="2 3" key="1">
    <citation type="submission" date="2014-06" db="EMBL/GenBank/DDBJ databases">
        <authorList>
            <person name="Swart Estienne"/>
        </authorList>
    </citation>
    <scope>NUCLEOTIDE SEQUENCE [LARGE SCALE GENOMIC DNA]</scope>
    <source>
        <strain evidence="2 3">130c</strain>
    </source>
</reference>
<protein>
    <submittedName>
        <fullName evidence="2">Uncharacterized protein</fullName>
    </submittedName>
</protein>
<evidence type="ECO:0000313" key="2">
    <source>
        <dbReference type="EMBL" id="CDW84859.1"/>
    </source>
</evidence>
<evidence type="ECO:0000256" key="1">
    <source>
        <dbReference type="SAM" id="MobiDB-lite"/>
    </source>
</evidence>
<keyword evidence="3" id="KW-1185">Reference proteome</keyword>